<keyword evidence="6" id="KW-0325">Glycoprotein</keyword>
<dbReference type="CDD" id="cd06602">
    <property type="entry name" value="GH31_MGAM_SI_GAA"/>
    <property type="match status" value="3"/>
</dbReference>
<dbReference type="InterPro" id="IPR030458">
    <property type="entry name" value="Glyco_hydro_31_AS"/>
</dbReference>
<accession>A0AA36HB11</accession>
<sequence>MRLLPYILLLGLTRGEDVRIDCYPEPGASKEQCESRDCIWSESTAVEGIPYCYMKPGIGYKFLSAAADVITLTRNDGPKNPWGEDFEKIFFTRSYIGATLNVKIYVSNRFEPPLDLPREPSKSNDELRLFTYSHDNPFHFNVTRESTRTTLFDSSAGGLIFSDKFIQIATRLPSEKMYGWGENVHPTLKHNFTRYTTWAMFARGEPPSSNHIETKNLYGVHPFYMVLEPDGKAHGVLILNSNAQEITTAPGPTLIYRTIGGILDMYFFPGPTPREVTEQYLALVGRPCLPAYWGLGYQISRYGYKDLDEMKSIIERNVAAGIPLDTVVVDIDYMERYKDFTIGEKWQGLYNYTDDYLHIHGMKLIPIFDVGIQVNDDAFRRAKEKSARFIEWERADQVPRGIQDLYPLARDTKIMLSVGWPDAHVAFPDFLEPTKSTANWWIDEFVEFYKKLPFDGIWIDKNEPAAFGTNEDYPWYFDNPDHPNITQLECPVDTSKQDWEWDMPPYKTRAVWRYGKNSYLSSKTMCMCGVQHRGEYRHYDVKNIYGWSEAKATLQAQYKATKKRGVVVSRSTFPSGGRYAGHWLGDNSATWADLQSAVIGAQEFNMFGYPYVGSDICGFNGETSEELCLRWQQMGAFHPFMRNHNRLGMPPQDPARWRSVTDATIKANLFRYTYLPYLYSLHFEASLYGRTVIRPLFYEFPEDSKTHDLNYEFLWGSSMLIAPVVEQAATIVKVYLPGDDWYSLFDHEYGQLFTKGVHNFPVPWTSLIPVLVRGGSILPRQMPNVSTVYSRENPFELLVAPLKDNEYGFASGFLYWDNGYSIVDSFATHPYYHWTFRYSSSSVVSSLVVTTHRKANASYLVPTLDRIEILNYNAHPDFDTFTLNGGLVYINKKSCRYDENTKILYISTRRLIDIAKGLTYTLSWRNKIMEEEVRFDCLPEPGANAGECHRRDCIWKSSTAYIGIPSCYMKPGIGYRISSSNGNKTELEKNDGPESPWGKDIDKITLTSSYIGRTLNVKIGVEGRYEPPLDLPRNPSMGGDNLQLNIRTVDGSDYFYFTVTRESNKEVLFDTSLGGLIFSDQFIQITTRLPSEAMYGWGENSHPTLKHRFDRYTTWAMFARDEWPYSETLSTKNLYGMHPFYMMLEKDGKAHGVFILNSNAQEITTAPGPTLIYRTIGGNLDMYFFPGPTPEEVTQQYLALIGTPTLPAYWGFGFQISRWGYKNFAEMKGIVESNIKAGVPFDTVVGDIDYMDRYKDFSIGESWQEFPAYVDQLHRRGMRAVLMFDPAIQANYEPFERAMAAKAKFVEWERPDQVINSTNSLYPLVKGTKIMLGVVWPDNHTAFPDFLDPSGNTAKWWIDELTRFQQQIAYDGIWIDMNEPANFGTNIEHPWYFDDPDHPNIEPLRCPTEEGSQDARWDMPPYKTHNVWVFGKEAKPYLATNTLCMSAVQANGAFRHYDVKSLYGWSESKITQQGQYKATNKRGIVISRSTFASSGRYCGHWLGDNSATWADLRSAVIGAQEFNLFGIPYIGSDICGFNRETEEELCLRWHQLGAFHTFMRNHNSRTLPPQDPAQWKTVANATRKATLFRYSYLPYLFSLHFEASMNGGTVIRPVFYEFPTDSRTHDLSYQFLWGRSLLIAPVVHKGATSVKAYLPEATEWYSLFDHNYGQLIEGGNRTFPAPWESLIPVLVRAGSILPRQKPDITTDYTRKNAFELLIAPSYGNEFGHASGFLYWDDGESIVESFENHPYYHWSFIYGSGEKFGRLIITREREANGLEIPTLDTLEIFGYGSYPDFDSFELNGEKIRINKAVSHYDESTKILYISKRNFINLTLSTATLTWRNERVGGVARINCYPEPFPNKELCEERGCIWRGSSAYPGIPYCYMKEGVGYRIVSSTGEKTLLEKNDGPKNPWGHDIEQITLTSKYMGKTLNVKIGVDGRYEPPLDLPRNPSKSEDTLTLEKHTNEELDYFYFTVVRKSTKEVLFNTSMGGLIFSDQFIQIATKLPSEAMYGWGENSHPTLKHQFDRYTTWAMFARDEWPYSEQVTTKNLYGMHPFYMMIEKDGKAHGVFISNSNAQEITTAPGPTLIYRTIGGNLDMYFFPGPTPEEVTQQYLALIGTPTLPAYWGFGFQISRWGYKDFAEMKRIVENNIEAGIPFDTVVGDIDYMDRYKDFSIGESWQEFPAYVKQLHNRGMRVVLMFDPAIQANYEPFERAMTAKARFVEWERFDQVKNSTNNLYPLVKGTKIMLGVVWPDNHTAFPDFLDPSGNTAKWWIDELVRFRQEIAYDGIWIDMNEPANFGTNEYHPWYFDDPDHPNIEPLKCPMEEGTEDARWDMPPYKTHNVWVFREDNAQSYLATKTLCMSAVQGDGTMRHYDVKSLYGWSESKVTQQGQFKAVGKRGIVISRSTFASSGRFCGHWLGDNSATWEDLQSAVIGAQEFNLFGIPYIGSDICGFNRETEEELCLRWHQLGAFHTFMRNHNSRTMPPQDPAQWKSVANATRKATLFRYSYLPYLFSLHFEASMYGGTVIRPVFYEFPADNRTHDLSYQFLWGSSMLIAPVVHKGAKNVQFYLPKDDWYSVSDHKYGQLIWDGDQVFPAPWDLLIPVLVRGGAIIPCQEPDITTEYTRKKPFKLVIAPGTPTGQSPDTAQGFLYWDDGDSIVKSFSTHSYYHWTFSYRQDESGADLTIKMERKADNLVIPTLDTLEIFNYRYPLDTDNAVFMLNGKKADIDESDLKYNKEEKTLYITKSNFIDMSSETIIELLWTDEEIDDGSSTMFTYSWLLPSTCLMLLKLL</sequence>
<comment type="similarity">
    <text evidence="2">Belongs to the glycosyl hydrolase 31 family.</text>
</comment>
<dbReference type="InterPro" id="IPR013780">
    <property type="entry name" value="Glyco_hydro_b"/>
</dbReference>
<keyword evidence="3" id="KW-0378">Hydrolase</keyword>
<dbReference type="SUPFAM" id="SSF51445">
    <property type="entry name" value="(Trans)glycosidases"/>
    <property type="match status" value="3"/>
</dbReference>
<keyword evidence="5" id="KW-1015">Disulfide bond</keyword>
<dbReference type="FunFam" id="3.20.20.80:FF:000016">
    <property type="entry name" value="Maltase-glucoamylase, intestinal"/>
    <property type="match status" value="3"/>
</dbReference>
<feature type="domain" description="P-type" evidence="11">
    <location>
        <begin position="920"/>
        <end position="971"/>
    </location>
</feature>
<dbReference type="InterPro" id="IPR044913">
    <property type="entry name" value="P_trefoil_dom_sf"/>
</dbReference>
<dbReference type="InterPro" id="IPR017853">
    <property type="entry name" value="GH"/>
</dbReference>
<dbReference type="GO" id="GO:0016020">
    <property type="term" value="C:membrane"/>
    <property type="evidence" value="ECO:0007669"/>
    <property type="project" value="UniProtKB-SubCell"/>
</dbReference>
<dbReference type="SUPFAM" id="SSF57492">
    <property type="entry name" value="Trefoil"/>
    <property type="match status" value="2"/>
</dbReference>
<dbReference type="InterPro" id="IPR000322">
    <property type="entry name" value="Glyco_hydro_31_TIM"/>
</dbReference>
<dbReference type="PROSITE" id="PS51448">
    <property type="entry name" value="P_TREFOIL_2"/>
    <property type="match status" value="3"/>
</dbReference>
<dbReference type="GO" id="GO:0004558">
    <property type="term" value="F:alpha-1,4-glucosidase activity"/>
    <property type="evidence" value="ECO:0007669"/>
    <property type="project" value="TreeGrafter"/>
</dbReference>
<evidence type="ECO:0000256" key="9">
    <source>
        <dbReference type="PROSITE-ProRule" id="PRU00779"/>
    </source>
</evidence>
<evidence type="ECO:0000256" key="2">
    <source>
        <dbReference type="ARBA" id="ARBA00007806"/>
    </source>
</evidence>
<dbReference type="CDD" id="cd00111">
    <property type="entry name" value="Trefoil"/>
    <property type="match status" value="3"/>
</dbReference>
<evidence type="ECO:0000313" key="12">
    <source>
        <dbReference type="EMBL" id="CAJ0606728.1"/>
    </source>
</evidence>
<comment type="subcellular location">
    <subcellularLocation>
        <location evidence="1">Membrane</location>
    </subcellularLocation>
</comment>
<dbReference type="Pfam" id="PF01055">
    <property type="entry name" value="Glyco_hydro_31_2nd"/>
    <property type="match status" value="3"/>
</dbReference>
<dbReference type="PROSITE" id="PS00129">
    <property type="entry name" value="GLYCOSYL_HYDROL_F31_1"/>
    <property type="match status" value="2"/>
</dbReference>
<dbReference type="Pfam" id="PF13802">
    <property type="entry name" value="Gal_mutarotas_2"/>
    <property type="match status" value="2"/>
</dbReference>
<dbReference type="CDD" id="cd14752">
    <property type="entry name" value="GH31_N"/>
    <property type="match status" value="3"/>
</dbReference>
<feature type="domain" description="P-type" evidence="11">
    <location>
        <begin position="1837"/>
        <end position="1888"/>
    </location>
</feature>
<keyword evidence="4" id="KW-0472">Membrane</keyword>
<dbReference type="InterPro" id="IPR025887">
    <property type="entry name" value="Glyco_hydro_31_N_dom"/>
</dbReference>
<organism evidence="12 13">
    <name type="scientific">Cylicocyclus nassatus</name>
    <name type="common">Nematode worm</name>
    <dbReference type="NCBI Taxonomy" id="53992"/>
    <lineage>
        <taxon>Eukaryota</taxon>
        <taxon>Metazoa</taxon>
        <taxon>Ecdysozoa</taxon>
        <taxon>Nematoda</taxon>
        <taxon>Chromadorea</taxon>
        <taxon>Rhabditida</taxon>
        <taxon>Rhabditina</taxon>
        <taxon>Rhabditomorpha</taxon>
        <taxon>Strongyloidea</taxon>
        <taxon>Strongylidae</taxon>
        <taxon>Cylicocyclus</taxon>
    </lineage>
</organism>
<dbReference type="Gene3D" id="4.10.110.10">
    <property type="entry name" value="Spasmolytic Protein, domain 1"/>
    <property type="match status" value="3"/>
</dbReference>
<evidence type="ECO:0000256" key="8">
    <source>
        <dbReference type="ARBA" id="ARBA00041343"/>
    </source>
</evidence>
<dbReference type="GO" id="GO:0030246">
    <property type="term" value="F:carbohydrate binding"/>
    <property type="evidence" value="ECO:0007669"/>
    <property type="project" value="InterPro"/>
</dbReference>
<dbReference type="Gene3D" id="2.60.40.1180">
    <property type="entry name" value="Golgi alpha-mannosidase II"/>
    <property type="match status" value="6"/>
</dbReference>
<feature type="chain" id="PRO_5041376675" description="Maltase" evidence="10">
    <location>
        <begin position="16"/>
        <end position="2793"/>
    </location>
</feature>
<name>A0AA36HB11_CYLNA</name>
<dbReference type="SUPFAM" id="SSF74650">
    <property type="entry name" value="Galactose mutarotase-like"/>
    <property type="match status" value="3"/>
</dbReference>
<dbReference type="Gene3D" id="3.20.20.80">
    <property type="entry name" value="Glycosidases"/>
    <property type="match status" value="3"/>
</dbReference>
<protein>
    <recommendedName>
        <fullName evidence="8">Maltase</fullName>
    </recommendedName>
</protein>
<dbReference type="SUPFAM" id="SSF51011">
    <property type="entry name" value="Glycosyl hydrolase domain"/>
    <property type="match status" value="3"/>
</dbReference>
<evidence type="ECO:0000256" key="5">
    <source>
        <dbReference type="ARBA" id="ARBA00023157"/>
    </source>
</evidence>
<evidence type="ECO:0000256" key="4">
    <source>
        <dbReference type="ARBA" id="ARBA00023136"/>
    </source>
</evidence>
<dbReference type="Gene3D" id="2.60.40.1760">
    <property type="entry name" value="glycosyl hydrolase (family 31)"/>
    <property type="match status" value="3"/>
</dbReference>
<dbReference type="InterPro" id="IPR000519">
    <property type="entry name" value="P_trefoil_dom"/>
</dbReference>
<proteinExistence type="inferred from homology"/>
<evidence type="ECO:0000256" key="7">
    <source>
        <dbReference type="ARBA" id="ARBA00023295"/>
    </source>
</evidence>
<evidence type="ECO:0000313" key="13">
    <source>
        <dbReference type="Proteomes" id="UP001176961"/>
    </source>
</evidence>
<feature type="domain" description="P-type" evidence="11">
    <location>
        <begin position="10"/>
        <end position="56"/>
    </location>
</feature>
<dbReference type="Pfam" id="PF00088">
    <property type="entry name" value="Trefoil"/>
    <property type="match status" value="3"/>
</dbReference>
<feature type="signal peptide" evidence="10">
    <location>
        <begin position="1"/>
        <end position="15"/>
    </location>
</feature>
<dbReference type="PANTHER" id="PTHR22762">
    <property type="entry name" value="ALPHA-GLUCOSIDASE"/>
    <property type="match status" value="1"/>
</dbReference>
<reference evidence="12" key="1">
    <citation type="submission" date="2023-07" db="EMBL/GenBank/DDBJ databases">
        <authorList>
            <consortium name="CYATHOMIX"/>
        </authorList>
    </citation>
    <scope>NUCLEOTIDE SEQUENCE</scope>
    <source>
        <strain evidence="12">N/A</strain>
    </source>
</reference>
<evidence type="ECO:0000256" key="1">
    <source>
        <dbReference type="ARBA" id="ARBA00004370"/>
    </source>
</evidence>
<dbReference type="InterPro" id="IPR048395">
    <property type="entry name" value="Glyco_hydro_31_C"/>
</dbReference>
<dbReference type="PANTHER" id="PTHR22762:SF133">
    <property type="entry name" value="P-TYPE DOMAIN-CONTAINING PROTEIN"/>
    <property type="match status" value="1"/>
</dbReference>
<keyword evidence="10" id="KW-0732">Signal</keyword>
<dbReference type="GO" id="GO:0005975">
    <property type="term" value="P:carbohydrate metabolic process"/>
    <property type="evidence" value="ECO:0007669"/>
    <property type="project" value="InterPro"/>
</dbReference>
<keyword evidence="13" id="KW-1185">Reference proteome</keyword>
<evidence type="ECO:0000256" key="6">
    <source>
        <dbReference type="ARBA" id="ARBA00023180"/>
    </source>
</evidence>
<evidence type="ECO:0000259" key="11">
    <source>
        <dbReference type="PROSITE" id="PS51448"/>
    </source>
</evidence>
<dbReference type="InterPro" id="IPR011013">
    <property type="entry name" value="Gal_mutarotase_sf_dom"/>
</dbReference>
<dbReference type="EMBL" id="CATQJL010000316">
    <property type="protein sequence ID" value="CAJ0606728.1"/>
    <property type="molecule type" value="Genomic_DNA"/>
</dbReference>
<comment type="caution">
    <text evidence="12">The sequence shown here is derived from an EMBL/GenBank/DDBJ whole genome shotgun (WGS) entry which is preliminary data.</text>
</comment>
<comment type="caution">
    <text evidence="9">Lacks conserved residue(s) required for the propagation of feature annotation.</text>
</comment>
<gene>
    <name evidence="12" type="ORF">CYNAS_LOCUS18711</name>
</gene>
<dbReference type="Pfam" id="PF21365">
    <property type="entry name" value="Glyco_hydro_31_3rd"/>
    <property type="match status" value="3"/>
</dbReference>
<evidence type="ECO:0000256" key="3">
    <source>
        <dbReference type="ARBA" id="ARBA00022801"/>
    </source>
</evidence>
<dbReference type="SMART" id="SM00018">
    <property type="entry name" value="PD"/>
    <property type="match status" value="3"/>
</dbReference>
<dbReference type="Proteomes" id="UP001176961">
    <property type="component" value="Unassembled WGS sequence"/>
</dbReference>
<keyword evidence="7" id="KW-0326">Glycosidase</keyword>
<evidence type="ECO:0000256" key="10">
    <source>
        <dbReference type="SAM" id="SignalP"/>
    </source>
</evidence>